<comment type="caution">
    <text evidence="1">The sequence shown here is derived from an EMBL/GenBank/DDBJ whole genome shotgun (WGS) entry which is preliminary data.</text>
</comment>
<keyword evidence="2" id="KW-1185">Reference proteome</keyword>
<evidence type="ECO:0000313" key="2">
    <source>
        <dbReference type="Proteomes" id="UP000749559"/>
    </source>
</evidence>
<organism evidence="1 2">
    <name type="scientific">Owenia fusiformis</name>
    <name type="common">Polychaete worm</name>
    <dbReference type="NCBI Taxonomy" id="6347"/>
    <lineage>
        <taxon>Eukaryota</taxon>
        <taxon>Metazoa</taxon>
        <taxon>Spiralia</taxon>
        <taxon>Lophotrochozoa</taxon>
        <taxon>Annelida</taxon>
        <taxon>Polychaeta</taxon>
        <taxon>Sedentaria</taxon>
        <taxon>Canalipalpata</taxon>
        <taxon>Sabellida</taxon>
        <taxon>Oweniida</taxon>
        <taxon>Oweniidae</taxon>
        <taxon>Owenia</taxon>
    </lineage>
</organism>
<dbReference type="EMBL" id="CAIIXF020000001">
    <property type="protein sequence ID" value="CAH1772682.1"/>
    <property type="molecule type" value="Genomic_DNA"/>
</dbReference>
<sequence length="148" mass="17189">MLLTKPLFLSVTMVKRQHLINIVFYMVANMLVQSSLGHSHCDKRCENQEVSALRSTWRDLGSQDVPFEMFVRNLLHELQQFKELEMARTALLALIEEYNDCMRTCEVPHSKRNIMSSPKSLKLAKVIEMIATNYERKVKEPQTVGFSK</sequence>
<protein>
    <submittedName>
        <fullName evidence="1">Uncharacterized protein</fullName>
    </submittedName>
</protein>
<dbReference type="Proteomes" id="UP000749559">
    <property type="component" value="Unassembled WGS sequence"/>
</dbReference>
<dbReference type="OrthoDB" id="6145298at2759"/>
<name>A0A8J1YA81_OWEFU</name>
<proteinExistence type="predicted"/>
<reference evidence="1" key="1">
    <citation type="submission" date="2022-03" db="EMBL/GenBank/DDBJ databases">
        <authorList>
            <person name="Martin C."/>
        </authorList>
    </citation>
    <scope>NUCLEOTIDE SEQUENCE</scope>
</reference>
<accession>A0A8J1YA81</accession>
<evidence type="ECO:0000313" key="1">
    <source>
        <dbReference type="EMBL" id="CAH1772682.1"/>
    </source>
</evidence>
<gene>
    <name evidence="1" type="ORF">OFUS_LOCUS405</name>
</gene>
<dbReference type="AlphaFoldDB" id="A0A8J1YA81"/>